<protein>
    <recommendedName>
        <fullName evidence="3">F-box domain-containing protein</fullName>
    </recommendedName>
</protein>
<evidence type="ECO:0000313" key="2">
    <source>
        <dbReference type="Proteomes" id="UP000823405"/>
    </source>
</evidence>
<keyword evidence="2" id="KW-1185">Reference proteome</keyword>
<reference evidence="1" key="1">
    <citation type="journal article" date="2020" name="Fungal Divers.">
        <title>Resolving the Mortierellaceae phylogeny through synthesis of multi-gene phylogenetics and phylogenomics.</title>
        <authorList>
            <person name="Vandepol N."/>
            <person name="Liber J."/>
            <person name="Desiro A."/>
            <person name="Na H."/>
            <person name="Kennedy M."/>
            <person name="Barry K."/>
            <person name="Grigoriev I.V."/>
            <person name="Miller A.N."/>
            <person name="O'Donnell K."/>
            <person name="Stajich J.E."/>
            <person name="Bonito G."/>
        </authorList>
    </citation>
    <scope>NUCLEOTIDE SEQUENCE</scope>
    <source>
        <strain evidence="1">NVP60</strain>
    </source>
</reference>
<dbReference type="Proteomes" id="UP000823405">
    <property type="component" value="Unassembled WGS sequence"/>
</dbReference>
<dbReference type="Gene3D" id="3.80.10.10">
    <property type="entry name" value="Ribonuclease Inhibitor"/>
    <property type="match status" value="1"/>
</dbReference>
<sequence length="653" mass="74667">MAPRASTRFFEMPELVAHLIQYLDLPGISHLMQTCRHQNALCTPALYYNVKAAYARNKNNNLFGSKESTQALARNVQHVRQVHLQLFDVVYYVNCNFAYQDQLAASADSTVGSPELTTRPLWLAPPAPHMYIVMPVPPMTHLTMLEVGLNLSSSTDCPYFLPTYRDPRATLTYVCWILDCNPHLIHLRLRHLVVKDHRDIRLLSKSIFGLKKLQTLNLGFDQWFKTESLELVSAIFFSCPPSLQSLEYLSVEQYIHWSDLVETEYLETEPGKLQPWEKNEKECGLPAMPRRQEPLAMLKELVLWEFEQPGLLEDNIRSFLAQCPNLLNLSVSAVTWIENVPNLAQEIVRSCPKLVNLTSKTQFRDEETQELMLRILGALPEQQVQSFCCSTDPPSKTTRLSGTQSLLWKQSSTLRSLTLDGCKNIDYKAVQVALIECKALEHLEVNWAAQSNPQQLCIDLESAVESPWACTRLHTLVLTVVIPDRPFHHFADGELPYYKRRPPTILTAAETEQFAQLEVLYQQLGKLTNLRHLNLKALFCDPEGLRLMSPYYRQNSFPGMLNLRNAATGRPGYLHLLGGLTKLRRLMGSVAVVTKETEVTVGMDEVQWMEKHWPALETSQFGGREYALPKVFQWFQEQRQRKGQQVDHCALGF</sequence>
<gene>
    <name evidence="1" type="ORF">BGZ97_003652</name>
</gene>
<dbReference type="InterPro" id="IPR032675">
    <property type="entry name" value="LRR_dom_sf"/>
</dbReference>
<dbReference type="EMBL" id="JAAAIN010001874">
    <property type="protein sequence ID" value="KAG0299538.1"/>
    <property type="molecule type" value="Genomic_DNA"/>
</dbReference>
<dbReference type="OrthoDB" id="2429444at2759"/>
<evidence type="ECO:0000313" key="1">
    <source>
        <dbReference type="EMBL" id="KAG0299538.1"/>
    </source>
</evidence>
<dbReference type="SUPFAM" id="SSF52047">
    <property type="entry name" value="RNI-like"/>
    <property type="match status" value="1"/>
</dbReference>
<evidence type="ECO:0008006" key="3">
    <source>
        <dbReference type="Google" id="ProtNLM"/>
    </source>
</evidence>
<comment type="caution">
    <text evidence="1">The sequence shown here is derived from an EMBL/GenBank/DDBJ whole genome shotgun (WGS) entry which is preliminary data.</text>
</comment>
<name>A0A9P6QWU7_9FUNG</name>
<proteinExistence type="predicted"/>
<dbReference type="AlphaFoldDB" id="A0A9P6QWU7"/>
<accession>A0A9P6QWU7</accession>
<organism evidence="1 2">
    <name type="scientific">Linnemannia gamsii</name>
    <dbReference type="NCBI Taxonomy" id="64522"/>
    <lineage>
        <taxon>Eukaryota</taxon>
        <taxon>Fungi</taxon>
        <taxon>Fungi incertae sedis</taxon>
        <taxon>Mucoromycota</taxon>
        <taxon>Mortierellomycotina</taxon>
        <taxon>Mortierellomycetes</taxon>
        <taxon>Mortierellales</taxon>
        <taxon>Mortierellaceae</taxon>
        <taxon>Linnemannia</taxon>
    </lineage>
</organism>